<dbReference type="KEGG" id="lsw:GTO87_07680"/>
<dbReference type="RefSeq" id="WP_180848669.1">
    <property type="nucleotide sequence ID" value="NZ_CP047418.1"/>
</dbReference>
<evidence type="ECO:0000259" key="1">
    <source>
        <dbReference type="Pfam" id="PF07883"/>
    </source>
</evidence>
<protein>
    <submittedName>
        <fullName evidence="2">Cupin domain-containing protein</fullName>
    </submittedName>
</protein>
<organism evidence="2 3">
    <name type="scientific">Ligilactobacillus saerimneri</name>
    <dbReference type="NCBI Taxonomy" id="228229"/>
    <lineage>
        <taxon>Bacteria</taxon>
        <taxon>Bacillati</taxon>
        <taxon>Bacillota</taxon>
        <taxon>Bacilli</taxon>
        <taxon>Lactobacillales</taxon>
        <taxon>Lactobacillaceae</taxon>
        <taxon>Ligilactobacillus</taxon>
    </lineage>
</organism>
<dbReference type="InterPro" id="IPR013096">
    <property type="entry name" value="Cupin_2"/>
</dbReference>
<reference evidence="2 3" key="1">
    <citation type="submission" date="2020-01" db="EMBL/GenBank/DDBJ databases">
        <title>Complete and circular genome sequences of six lactobacillus isolates from horses.</title>
        <authorList>
            <person name="Hassan H.M."/>
        </authorList>
    </citation>
    <scope>NUCLEOTIDE SEQUENCE [LARGE SCALE GENOMIC DNA]</scope>
    <source>
        <strain evidence="2 3">1A</strain>
    </source>
</reference>
<evidence type="ECO:0000313" key="2">
    <source>
        <dbReference type="EMBL" id="QLL78470.1"/>
    </source>
</evidence>
<dbReference type="InterPro" id="IPR011051">
    <property type="entry name" value="RmlC_Cupin_sf"/>
</dbReference>
<dbReference type="AlphaFoldDB" id="A0A7H9EL72"/>
<dbReference type="InterPro" id="IPR014710">
    <property type="entry name" value="RmlC-like_jellyroll"/>
</dbReference>
<proteinExistence type="predicted"/>
<dbReference type="SUPFAM" id="SSF51182">
    <property type="entry name" value="RmlC-like cupins"/>
    <property type="match status" value="1"/>
</dbReference>
<name>A0A7H9EL72_9LACO</name>
<dbReference type="PANTHER" id="PTHR43698">
    <property type="entry name" value="RIBD C-TERMINAL DOMAIN CONTAINING PROTEIN"/>
    <property type="match status" value="1"/>
</dbReference>
<gene>
    <name evidence="2" type="ORF">GTO87_07680</name>
</gene>
<dbReference type="Gene3D" id="2.60.120.10">
    <property type="entry name" value="Jelly Rolls"/>
    <property type="match status" value="1"/>
</dbReference>
<evidence type="ECO:0000313" key="3">
    <source>
        <dbReference type="Proteomes" id="UP000510886"/>
    </source>
</evidence>
<feature type="domain" description="Cupin type-2" evidence="1">
    <location>
        <begin position="49"/>
        <end position="109"/>
    </location>
</feature>
<dbReference type="Pfam" id="PF07883">
    <property type="entry name" value="Cupin_2"/>
    <property type="match status" value="1"/>
</dbReference>
<dbReference type="EMBL" id="CP047418">
    <property type="protein sequence ID" value="QLL78470.1"/>
    <property type="molecule type" value="Genomic_DNA"/>
</dbReference>
<dbReference type="PANTHER" id="PTHR43698:SF1">
    <property type="entry name" value="BLL4564 PROTEIN"/>
    <property type="match status" value="1"/>
</dbReference>
<sequence>MQEQAAQMRNNLFDLGEPNVAYAKYFSGQSYLQSIVAPDDMVDVNISSVSFEPACRNNWHIHHNGYQILIVTAGQGWYQEAGKPVRLLQSGDVVVIKAGVKHWHGATQNSWFTHLAVTKGTSEWLEPVSDSDYAKLHQD</sequence>
<dbReference type="CDD" id="cd02233">
    <property type="entry name" value="cupin_HNL-like"/>
    <property type="match status" value="1"/>
</dbReference>
<dbReference type="Proteomes" id="UP000510886">
    <property type="component" value="Chromosome"/>
</dbReference>
<accession>A0A7H9EL72</accession>
<dbReference type="InterPro" id="IPR047263">
    <property type="entry name" value="HNL-like_cupin"/>
</dbReference>